<reference evidence="3" key="1">
    <citation type="submission" date="2025-08" db="UniProtKB">
        <authorList>
            <consortium name="RefSeq"/>
        </authorList>
    </citation>
    <scope>IDENTIFICATION</scope>
</reference>
<dbReference type="AlphaFoldDB" id="A0A7E5X073"/>
<dbReference type="RefSeq" id="XP_026746084.1">
    <property type="nucleotide sequence ID" value="XM_026890283.1"/>
</dbReference>
<dbReference type="KEGG" id="tnl:113507427"/>
<accession>A0A7E5X073</accession>
<dbReference type="InterPro" id="IPR057251">
    <property type="entry name" value="FP_C"/>
</dbReference>
<gene>
    <name evidence="3" type="primary">LOC113507427</name>
</gene>
<organism evidence="2 3">
    <name type="scientific">Trichoplusia ni</name>
    <name type="common">Cabbage looper</name>
    <dbReference type="NCBI Taxonomy" id="7111"/>
    <lineage>
        <taxon>Eukaryota</taxon>
        <taxon>Metazoa</taxon>
        <taxon>Ecdysozoa</taxon>
        <taxon>Arthropoda</taxon>
        <taxon>Hexapoda</taxon>
        <taxon>Insecta</taxon>
        <taxon>Pterygota</taxon>
        <taxon>Neoptera</taxon>
        <taxon>Endopterygota</taxon>
        <taxon>Lepidoptera</taxon>
        <taxon>Glossata</taxon>
        <taxon>Ditrysia</taxon>
        <taxon>Noctuoidea</taxon>
        <taxon>Noctuidae</taxon>
        <taxon>Plusiinae</taxon>
        <taxon>Trichoplusia</taxon>
    </lineage>
</organism>
<dbReference type="Proteomes" id="UP000322000">
    <property type="component" value="Unplaced"/>
</dbReference>
<dbReference type="OrthoDB" id="7484295at2759"/>
<evidence type="ECO:0000313" key="3">
    <source>
        <dbReference type="RefSeq" id="XP_026746084.1"/>
    </source>
</evidence>
<sequence length="174" mass="19704">MGVLDLEAKIDLLEQQARQCNVEISNIPERRNENLIDLLECLGKQIGYSIRKEDVVSIHRVPHAAQNNKPKNIVAKFTTRIQRDNTGCKEHQQLGISGTSHKVFVNEHLTLRNKQLFRKAREAASSEGYKFVWTKHSTILVRETENSAVLAIRTIEDIGKIKANTKSAKTNSSM</sequence>
<proteinExistence type="predicted"/>
<dbReference type="InParanoid" id="A0A7E5X073"/>
<keyword evidence="2" id="KW-1185">Reference proteome</keyword>
<name>A0A7E5X073_TRINI</name>
<dbReference type="Pfam" id="PF25298">
    <property type="entry name" value="Baculo_FP_2nd"/>
    <property type="match status" value="1"/>
</dbReference>
<dbReference type="GeneID" id="113507427"/>
<feature type="domain" description="FP protein C-terminal" evidence="1">
    <location>
        <begin position="110"/>
        <end position="162"/>
    </location>
</feature>
<protein>
    <submittedName>
        <fullName evidence="3">Uncharacterized protein LOC113507427</fullName>
    </submittedName>
</protein>
<evidence type="ECO:0000313" key="2">
    <source>
        <dbReference type="Proteomes" id="UP000322000"/>
    </source>
</evidence>
<evidence type="ECO:0000259" key="1">
    <source>
        <dbReference type="Pfam" id="PF25298"/>
    </source>
</evidence>